<reference evidence="1 2" key="1">
    <citation type="journal article" date="2018" name="Sci. Rep.">
        <title>Comparative analysis of the Pocillopora damicornis genome highlights role of immune system in coral evolution.</title>
        <authorList>
            <person name="Cunning R."/>
            <person name="Bay R.A."/>
            <person name="Gillette P."/>
            <person name="Baker A.C."/>
            <person name="Traylor-Knowles N."/>
        </authorList>
    </citation>
    <scope>NUCLEOTIDE SEQUENCE [LARGE SCALE GENOMIC DNA]</scope>
    <source>
        <strain evidence="1">RSMAS</strain>
        <tissue evidence="1">Whole animal</tissue>
    </source>
</reference>
<dbReference type="Proteomes" id="UP000275408">
    <property type="component" value="Unassembled WGS sequence"/>
</dbReference>
<gene>
    <name evidence="1" type="ORF">pdam_00017825</name>
</gene>
<evidence type="ECO:0000313" key="1">
    <source>
        <dbReference type="EMBL" id="RMX46478.1"/>
    </source>
</evidence>
<protein>
    <submittedName>
        <fullName evidence="1">Uncharacterized protein</fullName>
    </submittedName>
</protein>
<comment type="caution">
    <text evidence="1">The sequence shown here is derived from an EMBL/GenBank/DDBJ whole genome shotgun (WGS) entry which is preliminary data.</text>
</comment>
<dbReference type="EMBL" id="RCHS01002701">
    <property type="protein sequence ID" value="RMX46478.1"/>
    <property type="molecule type" value="Genomic_DNA"/>
</dbReference>
<proteinExistence type="predicted"/>
<organism evidence="1 2">
    <name type="scientific">Pocillopora damicornis</name>
    <name type="common">Cauliflower coral</name>
    <name type="synonym">Millepora damicornis</name>
    <dbReference type="NCBI Taxonomy" id="46731"/>
    <lineage>
        <taxon>Eukaryota</taxon>
        <taxon>Metazoa</taxon>
        <taxon>Cnidaria</taxon>
        <taxon>Anthozoa</taxon>
        <taxon>Hexacorallia</taxon>
        <taxon>Scleractinia</taxon>
        <taxon>Astrocoeniina</taxon>
        <taxon>Pocilloporidae</taxon>
        <taxon>Pocillopora</taxon>
    </lineage>
</organism>
<sequence>MADSSEPTEEELIFSIKEAPWELGKKGRSGNDMQGVAVAANGAPLTLLKQNFVFGLPKSCS</sequence>
<evidence type="ECO:0000313" key="2">
    <source>
        <dbReference type="Proteomes" id="UP000275408"/>
    </source>
</evidence>
<name>A0A3M6TYY4_POCDA</name>
<accession>A0A3M6TYY4</accession>
<keyword evidence="2" id="KW-1185">Reference proteome</keyword>
<dbReference type="AlphaFoldDB" id="A0A3M6TYY4"/>